<dbReference type="GO" id="GO:0008270">
    <property type="term" value="F:zinc ion binding"/>
    <property type="evidence" value="ECO:0007669"/>
    <property type="project" value="UniProtKB-KW"/>
</dbReference>
<dbReference type="InterPro" id="IPR041983">
    <property type="entry name" value="ADA2-like_ZZ"/>
</dbReference>
<sequence>MSTCISDDSNSIIGIPVSQVNYFCTYCQDEISSFPCQSNNAYNSMIIFIRCTICEEFFLCLMCFSSGAEIGLHKNYHDYKLVTVFKSSTFSTKLLDALEEWISEDTEKHLGSKKLVDSWEDVASVVGSEYPEDVKKEYYDTFVNGYFGQNIIKLVNKHIGNPQVVTLDQAIAMGCLENCPIYFPTRKYLKIPADREKEEDYEILEENIRYNRYNNQDLTMQNKNTFDSYQVQLLLQCAGEFGYGNWEDMCKQYNTIIHMEYPRGKRTYLSAMKIKEEYVLRFIQNPILRGTWLPSSITRPQIPDRTKRIEGPRCEYEHVLKKQLPIEDLDIFFYPPALDDVDEYKCTIEEQKIVVDESAETKRKCLVCTYCQDEFEVIGYRTDSHKFSNYKLITVYTCCSNKQTCENFYLCLVCFASGAEIGKHKNSHGYTLITEVKTYSSDVYFQGSNWTAIEELSFLYALEEWLSEHSDKYIDPLNSENCITDWDSVAQHIRSKNVYEAKSEFENLILNQRIWQFLETYAHVEPLITYEDAVEMGCFKTSNKTSNIITDTGEGIIVNEKNIWNKSDLELLLDYTAIYGYGNWEKISEEFNKTNFYEHFGKVNHFIIRTPEEIKKEYLLRYFDDPIRRGTWKPPLNKPIILDRTWFFKQPVELKYPVVDHNLFADTSYNYITDEFEYPYMNIAESALDNVEDFETNLDFYHSKLSMEKYNGITKDMMDTKDTFKSKDPCTSTVFNIKKVKALIALERYNDILWDRRIAKKCVHNYRLIEHFAMYKNKDIPKIKQFSEQTFVERLVKMSRFMNIDSHRALIEGVKNEKLLRLRLNELTYYKKIGLTKLSELNKFNKLQKHRCQKVSEIFKLSALLHTEDSLDLGFQTFNELLIPSGSNGNGYVRNTT</sequence>
<evidence type="ECO:0000256" key="2">
    <source>
        <dbReference type="ARBA" id="ARBA00022771"/>
    </source>
</evidence>
<comment type="caution">
    <text evidence="5">The sequence shown here is derived from an EMBL/GenBank/DDBJ whole genome shotgun (WGS) entry which is preliminary data.</text>
</comment>
<dbReference type="Proteomes" id="UP001160148">
    <property type="component" value="Unassembled WGS sequence"/>
</dbReference>
<keyword evidence="1" id="KW-0479">Metal-binding</keyword>
<dbReference type="Pfam" id="PF25299">
    <property type="entry name" value="ZZ_ADA2"/>
    <property type="match status" value="2"/>
</dbReference>
<dbReference type="PANTHER" id="PTHR12374">
    <property type="entry name" value="TRANSCRIPTIONAL ADAPTOR 2 ADA2 -RELATED"/>
    <property type="match status" value="1"/>
</dbReference>
<keyword evidence="2" id="KW-0863">Zinc-finger</keyword>
<organism evidence="5 6">
    <name type="scientific">Macrosiphum euphorbiae</name>
    <name type="common">potato aphid</name>
    <dbReference type="NCBI Taxonomy" id="13131"/>
    <lineage>
        <taxon>Eukaryota</taxon>
        <taxon>Metazoa</taxon>
        <taxon>Ecdysozoa</taxon>
        <taxon>Arthropoda</taxon>
        <taxon>Hexapoda</taxon>
        <taxon>Insecta</taxon>
        <taxon>Pterygota</taxon>
        <taxon>Neoptera</taxon>
        <taxon>Paraneoptera</taxon>
        <taxon>Hemiptera</taxon>
        <taxon>Sternorrhyncha</taxon>
        <taxon>Aphidomorpha</taxon>
        <taxon>Aphidoidea</taxon>
        <taxon>Aphididae</taxon>
        <taxon>Macrosiphini</taxon>
        <taxon>Macrosiphum</taxon>
    </lineage>
</organism>
<protein>
    <recommendedName>
        <fullName evidence="4">ZZ-type domain-containing protein</fullName>
    </recommendedName>
</protein>
<dbReference type="GO" id="GO:0006357">
    <property type="term" value="P:regulation of transcription by RNA polymerase II"/>
    <property type="evidence" value="ECO:0007669"/>
    <property type="project" value="TreeGrafter"/>
</dbReference>
<dbReference type="AlphaFoldDB" id="A0AAV0WBU7"/>
<dbReference type="InterPro" id="IPR000433">
    <property type="entry name" value="Znf_ZZ"/>
</dbReference>
<reference evidence="5 6" key="1">
    <citation type="submission" date="2023-01" db="EMBL/GenBank/DDBJ databases">
        <authorList>
            <person name="Whitehead M."/>
        </authorList>
    </citation>
    <scope>NUCLEOTIDE SEQUENCE [LARGE SCALE GENOMIC DNA]</scope>
</reference>
<dbReference type="GO" id="GO:0070461">
    <property type="term" value="C:SAGA-type complex"/>
    <property type="evidence" value="ECO:0007669"/>
    <property type="project" value="UniProtKB-ARBA"/>
</dbReference>
<accession>A0AAV0WBU7</accession>
<dbReference type="PANTHER" id="PTHR12374:SF20">
    <property type="entry name" value="TRANSCRIPTIONAL ADAPTER 2-ALPHA"/>
    <property type="match status" value="1"/>
</dbReference>
<proteinExistence type="predicted"/>
<name>A0AAV0WBU7_9HEMI</name>
<dbReference type="CDD" id="cd02335">
    <property type="entry name" value="ZZ_ADA2"/>
    <property type="match status" value="1"/>
</dbReference>
<dbReference type="InterPro" id="IPR001005">
    <property type="entry name" value="SANT/Myb"/>
</dbReference>
<keyword evidence="6" id="KW-1185">Reference proteome</keyword>
<evidence type="ECO:0000256" key="3">
    <source>
        <dbReference type="ARBA" id="ARBA00022833"/>
    </source>
</evidence>
<evidence type="ECO:0000313" key="6">
    <source>
        <dbReference type="Proteomes" id="UP001160148"/>
    </source>
</evidence>
<dbReference type="CDD" id="cd00167">
    <property type="entry name" value="SANT"/>
    <property type="match status" value="1"/>
</dbReference>
<dbReference type="GO" id="GO:0006338">
    <property type="term" value="P:chromatin remodeling"/>
    <property type="evidence" value="ECO:0007669"/>
    <property type="project" value="TreeGrafter"/>
</dbReference>
<feature type="domain" description="ZZ-type" evidence="4">
    <location>
        <begin position="47"/>
        <end position="81"/>
    </location>
</feature>
<feature type="domain" description="ZZ-type" evidence="4">
    <location>
        <begin position="396"/>
        <end position="432"/>
    </location>
</feature>
<dbReference type="GO" id="GO:0003682">
    <property type="term" value="F:chromatin binding"/>
    <property type="evidence" value="ECO:0007669"/>
    <property type="project" value="TreeGrafter"/>
</dbReference>
<dbReference type="EMBL" id="CARXXK010000002">
    <property type="protein sequence ID" value="CAI6353301.1"/>
    <property type="molecule type" value="Genomic_DNA"/>
</dbReference>
<keyword evidence="3" id="KW-0862">Zinc</keyword>
<evidence type="ECO:0000259" key="4">
    <source>
        <dbReference type="Pfam" id="PF25299"/>
    </source>
</evidence>
<gene>
    <name evidence="5" type="ORF">MEUPH1_LOCUS9437</name>
</gene>
<dbReference type="GO" id="GO:0005634">
    <property type="term" value="C:nucleus"/>
    <property type="evidence" value="ECO:0007669"/>
    <property type="project" value="TreeGrafter"/>
</dbReference>
<dbReference type="GO" id="GO:0003713">
    <property type="term" value="F:transcription coactivator activity"/>
    <property type="evidence" value="ECO:0007669"/>
    <property type="project" value="TreeGrafter"/>
</dbReference>
<evidence type="ECO:0000313" key="5">
    <source>
        <dbReference type="EMBL" id="CAI6353301.1"/>
    </source>
</evidence>
<dbReference type="Gene3D" id="1.10.10.60">
    <property type="entry name" value="Homeodomain-like"/>
    <property type="match status" value="1"/>
</dbReference>
<evidence type="ECO:0000256" key="1">
    <source>
        <dbReference type="ARBA" id="ARBA00022723"/>
    </source>
</evidence>